<name>A0A4U1BZK0_9SPHI</name>
<organism evidence="1 2">
    <name type="scientific">Pedobacter cryophilus</name>
    <dbReference type="NCBI Taxonomy" id="2571271"/>
    <lineage>
        <taxon>Bacteria</taxon>
        <taxon>Pseudomonadati</taxon>
        <taxon>Bacteroidota</taxon>
        <taxon>Sphingobacteriia</taxon>
        <taxon>Sphingobacteriales</taxon>
        <taxon>Sphingobacteriaceae</taxon>
        <taxon>Pedobacter</taxon>
    </lineage>
</organism>
<dbReference type="RefSeq" id="WP_136825523.1">
    <property type="nucleotide sequence ID" value="NZ_SWBP01000002.1"/>
</dbReference>
<dbReference type="AlphaFoldDB" id="A0A4U1BZK0"/>
<evidence type="ECO:0008006" key="3">
    <source>
        <dbReference type="Google" id="ProtNLM"/>
    </source>
</evidence>
<reference evidence="1 2" key="1">
    <citation type="submission" date="2019-04" db="EMBL/GenBank/DDBJ databases">
        <title>Pedobacter sp. AR-3-17 sp. nov., isolated from Arctic soil.</title>
        <authorList>
            <person name="Dahal R.H."/>
            <person name="Kim D.-U."/>
        </authorList>
    </citation>
    <scope>NUCLEOTIDE SEQUENCE [LARGE SCALE GENOMIC DNA]</scope>
    <source>
        <strain evidence="1 2">AR-3-17</strain>
    </source>
</reference>
<keyword evidence="2" id="KW-1185">Reference proteome</keyword>
<dbReference type="EMBL" id="SWBP01000002">
    <property type="protein sequence ID" value="TKB98708.1"/>
    <property type="molecule type" value="Genomic_DNA"/>
</dbReference>
<sequence length="129" mass="14988">MKNYFLLIIIIGFASCQSEIKQEDLIGKWKYIKYEAVNKPSDVSSSDLIDEQQPYIVFQKEGKAEIYSSGKILSKGTFFIENQIIRYEEVLEGNVKRKIAFLIKELNQNQLVFETMDAEPKRITAEKIK</sequence>
<dbReference type="OrthoDB" id="794255at2"/>
<comment type="caution">
    <text evidence="1">The sequence shown here is derived from an EMBL/GenBank/DDBJ whole genome shotgun (WGS) entry which is preliminary data.</text>
</comment>
<protein>
    <recommendedName>
        <fullName evidence="3">Lipocalin-like domain-containing protein</fullName>
    </recommendedName>
</protein>
<dbReference type="PROSITE" id="PS51257">
    <property type="entry name" value="PROKAR_LIPOPROTEIN"/>
    <property type="match status" value="1"/>
</dbReference>
<evidence type="ECO:0000313" key="1">
    <source>
        <dbReference type="EMBL" id="TKB98708.1"/>
    </source>
</evidence>
<accession>A0A4U1BZK0</accession>
<evidence type="ECO:0000313" key="2">
    <source>
        <dbReference type="Proteomes" id="UP000308181"/>
    </source>
</evidence>
<proteinExistence type="predicted"/>
<gene>
    <name evidence="1" type="ORF">FA046_06215</name>
</gene>
<dbReference type="Proteomes" id="UP000308181">
    <property type="component" value="Unassembled WGS sequence"/>
</dbReference>